<dbReference type="GeneID" id="61275448"/>
<comment type="caution">
    <text evidence="3">The sequence shown here is derived from an EMBL/GenBank/DDBJ whole genome shotgun (WGS) entry which is preliminary data.</text>
</comment>
<dbReference type="Proteomes" id="UP001199750">
    <property type="component" value="Unassembled WGS sequence"/>
</dbReference>
<dbReference type="EMBL" id="JAQMRD010000013">
    <property type="protein sequence ID" value="MDB9223578.1"/>
    <property type="molecule type" value="Genomic_DNA"/>
</dbReference>
<proteinExistence type="predicted"/>
<dbReference type="Proteomes" id="UP000284434">
    <property type="component" value="Unassembled WGS sequence"/>
</dbReference>
<evidence type="ECO:0000313" key="3">
    <source>
        <dbReference type="EMBL" id="RGU54588.1"/>
    </source>
</evidence>
<dbReference type="PANTHER" id="PTHR43611">
    <property type="entry name" value="ALPHA-D-GLUCOSE 1-PHOSPHATE PHOSPHATASE"/>
    <property type="match status" value="1"/>
</dbReference>
<dbReference type="EMBL" id="QRYC01000028">
    <property type="protein sequence ID" value="RGU54588.1"/>
    <property type="molecule type" value="Genomic_DNA"/>
</dbReference>
<evidence type="ECO:0000313" key="6">
    <source>
        <dbReference type="Proteomes" id="UP000283426"/>
    </source>
</evidence>
<reference evidence="2" key="3">
    <citation type="submission" date="2023-01" db="EMBL/GenBank/DDBJ databases">
        <title>Human gut microbiome strain richness.</title>
        <authorList>
            <person name="Chen-Liaw A."/>
        </authorList>
    </citation>
    <scope>NUCLEOTIDE SEQUENCE</scope>
    <source>
        <strain evidence="2">RTP21484st1_B7_RTP21484_190118</strain>
    </source>
</reference>
<dbReference type="InterPro" id="IPR036412">
    <property type="entry name" value="HAD-like_sf"/>
</dbReference>
<dbReference type="InterPro" id="IPR023198">
    <property type="entry name" value="PGP-like_dom2"/>
</dbReference>
<evidence type="ECO:0000313" key="2">
    <source>
        <dbReference type="EMBL" id="MDB9223578.1"/>
    </source>
</evidence>
<evidence type="ECO:0000313" key="7">
    <source>
        <dbReference type="Proteomes" id="UP000284243"/>
    </source>
</evidence>
<dbReference type="Gene3D" id="3.40.50.1000">
    <property type="entry name" value="HAD superfamily/HAD-like"/>
    <property type="match status" value="1"/>
</dbReference>
<reference evidence="1" key="2">
    <citation type="submission" date="2022-01" db="EMBL/GenBank/DDBJ databases">
        <title>Collection of gut derived symbiotic bacterial strains cultured from healthy donors.</title>
        <authorList>
            <person name="Lin H."/>
            <person name="Kohout C."/>
            <person name="Waligurski E."/>
            <person name="Pamer E.G."/>
        </authorList>
    </citation>
    <scope>NUCLEOTIDE SEQUENCE</scope>
    <source>
        <strain evidence="1">DFI.1.149</strain>
    </source>
</reference>
<dbReference type="Proteomes" id="UP000283426">
    <property type="component" value="Unassembled WGS sequence"/>
</dbReference>
<evidence type="ECO:0000313" key="4">
    <source>
        <dbReference type="EMBL" id="RGV30386.1"/>
    </source>
</evidence>
<name>A0A1Y3Y4D8_9BACT</name>
<evidence type="ECO:0000313" key="8">
    <source>
        <dbReference type="Proteomes" id="UP000284434"/>
    </source>
</evidence>
<dbReference type="Proteomes" id="UP000284243">
    <property type="component" value="Unassembled WGS sequence"/>
</dbReference>
<dbReference type="InterPro" id="IPR023214">
    <property type="entry name" value="HAD_sf"/>
</dbReference>
<dbReference type="EMBL" id="JAKNDN010000041">
    <property type="protein sequence ID" value="MCG4961648.1"/>
    <property type="molecule type" value="Genomic_DNA"/>
</dbReference>
<evidence type="ECO:0000313" key="1">
    <source>
        <dbReference type="EMBL" id="MCG4961648.1"/>
    </source>
</evidence>
<dbReference type="SFLD" id="SFLDS00003">
    <property type="entry name" value="Haloacid_Dehalogenase"/>
    <property type="match status" value="1"/>
</dbReference>
<reference evidence="6 7" key="1">
    <citation type="submission" date="2018-08" db="EMBL/GenBank/DDBJ databases">
        <title>A genome reference for cultivated species of the human gut microbiota.</title>
        <authorList>
            <person name="Zou Y."/>
            <person name="Xue W."/>
            <person name="Luo G."/>
        </authorList>
    </citation>
    <scope>NUCLEOTIDE SEQUENCE [LARGE SCALE GENOMIC DNA]</scope>
    <source>
        <strain evidence="4 6">AF14-6AC</strain>
        <strain evidence="3 7">AF16-14</strain>
        <strain evidence="5 8">OF03-11</strain>
    </source>
</reference>
<organism evidence="3 7">
    <name type="scientific">Odoribacter splanchnicus</name>
    <dbReference type="NCBI Taxonomy" id="28118"/>
    <lineage>
        <taxon>Bacteria</taxon>
        <taxon>Pseudomonadati</taxon>
        <taxon>Bacteroidota</taxon>
        <taxon>Bacteroidia</taxon>
        <taxon>Bacteroidales</taxon>
        <taxon>Odoribacteraceae</taxon>
        <taxon>Odoribacter</taxon>
    </lineage>
</organism>
<dbReference type="Proteomes" id="UP001212263">
    <property type="component" value="Unassembled WGS sequence"/>
</dbReference>
<accession>A0A1Y3Y4D8</accession>
<dbReference type="OMA" id="VLLEWNC"/>
<sequence>MKNVVFDLGGVVVDWSPERLMEEYTGDRAMPVSLFERGFFRKFWPDYDRGTIDQVNIVREMSVFSGRPYAECWDFVEFIKHSLRDIPQTQCLIKELAGKGYRLFCLSNMSLEFYDYLKEREVFRYFEGQIISAHEKLIKPEKEIYRILIDRFQAYPEDTLFIDDLKENVDAARQLGFHTVHFADKEKGYREINKILCSEF</sequence>
<dbReference type="Gene3D" id="1.10.150.240">
    <property type="entry name" value="Putative phosphatase, domain 2"/>
    <property type="match status" value="1"/>
</dbReference>
<dbReference type="EMBL" id="QRYW01000002">
    <property type="protein sequence ID" value="RGV30386.1"/>
    <property type="molecule type" value="Genomic_DNA"/>
</dbReference>
<dbReference type="EMBL" id="QSCO01000007">
    <property type="protein sequence ID" value="RGY07792.1"/>
    <property type="molecule type" value="Genomic_DNA"/>
</dbReference>
<dbReference type="Pfam" id="PF00702">
    <property type="entry name" value="Hydrolase"/>
    <property type="match status" value="1"/>
</dbReference>
<dbReference type="SFLD" id="SFLDG01129">
    <property type="entry name" value="C1.5:_HAD__Beta-PGM__Phosphata"/>
    <property type="match status" value="1"/>
</dbReference>
<dbReference type="SUPFAM" id="SSF56784">
    <property type="entry name" value="HAD-like"/>
    <property type="match status" value="1"/>
</dbReference>
<gene>
    <name evidence="4" type="ORF">DWW24_01550</name>
    <name evidence="3" type="ORF">DWW57_15460</name>
    <name evidence="5" type="ORF">DXA53_06715</name>
    <name evidence="1" type="ORF">L0P03_17645</name>
    <name evidence="2" type="ORF">PN645_11230</name>
</gene>
<dbReference type="InterPro" id="IPR006439">
    <property type="entry name" value="HAD-SF_hydro_IA"/>
</dbReference>
<evidence type="ECO:0000313" key="5">
    <source>
        <dbReference type="EMBL" id="RGY07792.1"/>
    </source>
</evidence>
<dbReference type="NCBIfam" id="TIGR01509">
    <property type="entry name" value="HAD-SF-IA-v3"/>
    <property type="match status" value="1"/>
</dbReference>
<dbReference type="PANTHER" id="PTHR43611:SF3">
    <property type="entry name" value="FLAVIN MONONUCLEOTIDE HYDROLASE 1, CHLOROPLATIC"/>
    <property type="match status" value="1"/>
</dbReference>
<dbReference type="AlphaFoldDB" id="A0A1Y3Y4D8"/>
<dbReference type="RefSeq" id="WP_013612406.1">
    <property type="nucleotide sequence ID" value="NZ_BAABYK010000001.1"/>
</dbReference>
<protein>
    <submittedName>
        <fullName evidence="3">HAD family phosphatase</fullName>
    </submittedName>
</protein>
<dbReference type="CDD" id="cd02603">
    <property type="entry name" value="HAD_sEH-N_like"/>
    <property type="match status" value="1"/>
</dbReference>